<gene>
    <name evidence="1" type="ORF">IEW27_21215</name>
    <name evidence="2" type="ORF">LNP80_20280</name>
</gene>
<evidence type="ECO:0000313" key="1">
    <source>
        <dbReference type="EMBL" id="MBD3907098.1"/>
    </source>
</evidence>
<evidence type="ECO:0000313" key="4">
    <source>
        <dbReference type="Proteomes" id="UP001107960"/>
    </source>
</evidence>
<dbReference type="EMBL" id="JACXXP010000051">
    <property type="protein sequence ID" value="MBD3907098.1"/>
    <property type="molecule type" value="Genomic_DNA"/>
</dbReference>
<proteinExistence type="predicted"/>
<reference evidence="3" key="2">
    <citation type="submission" date="2023-07" db="EMBL/GenBank/DDBJ databases">
        <title>Description of novel Chryseobacterium sp. strain C-2.</title>
        <authorList>
            <person name="Saticioglu I.B."/>
        </authorList>
    </citation>
    <scope>NUCLEOTIDE SEQUENCE [LARGE SCALE GENOMIC DNA]</scope>
    <source>
        <strain evidence="3">C-2</strain>
    </source>
</reference>
<comment type="caution">
    <text evidence="2">The sequence shown here is derived from an EMBL/GenBank/DDBJ whole genome shotgun (WGS) entry which is preliminary data.</text>
</comment>
<accession>A0A9Q3YV73</accession>
<reference evidence="1" key="3">
    <citation type="submission" date="2024-05" db="EMBL/GenBank/DDBJ databases">
        <title>Description of novel Chryseobacterium sp. strain C-2.</title>
        <authorList>
            <person name="Saticioglu I.B."/>
        </authorList>
    </citation>
    <scope>NUCLEOTIDE SEQUENCE</scope>
    <source>
        <strain evidence="1">C-2</strain>
    </source>
</reference>
<dbReference type="Proteomes" id="UP001107960">
    <property type="component" value="Unassembled WGS sequence"/>
</dbReference>
<organism evidence="2 4">
    <name type="scientific">Chryseobacterium muglaense</name>
    <dbReference type="NCBI Taxonomy" id="2893752"/>
    <lineage>
        <taxon>Bacteria</taxon>
        <taxon>Pseudomonadati</taxon>
        <taxon>Bacteroidota</taxon>
        <taxon>Flavobacteriia</taxon>
        <taxon>Flavobacteriales</taxon>
        <taxon>Weeksellaceae</taxon>
        <taxon>Chryseobacterium group</taxon>
        <taxon>Chryseobacterium</taxon>
    </lineage>
</organism>
<dbReference type="RefSeq" id="WP_191181452.1">
    <property type="nucleotide sequence ID" value="NZ_JACXXP010000051.1"/>
</dbReference>
<evidence type="ECO:0000313" key="3">
    <source>
        <dbReference type="Proteomes" id="UP000603715"/>
    </source>
</evidence>
<dbReference type="Proteomes" id="UP000603715">
    <property type="component" value="Unassembled WGS sequence"/>
</dbReference>
<reference evidence="2" key="1">
    <citation type="submission" date="2021-11" db="EMBL/GenBank/DDBJ databases">
        <title>Description of novel Chryseobacterium species.</title>
        <authorList>
            <person name="Saticioglu I.B."/>
            <person name="Ay H."/>
            <person name="Altun S."/>
            <person name="Duman M."/>
        </authorList>
    </citation>
    <scope>NUCLEOTIDE SEQUENCE</scope>
    <source>
        <strain evidence="2">C-39</strain>
    </source>
</reference>
<sequence>MRNIWFTIYSSTKDDDKYIGLENYRTLLELLLIPAIQNKINRNKKAQKIMLDFSPHLENDNVENFIKWHYNKKPYEGIINLDVSTKGVDWNTMTDQERKDFLIEKWKVLFNNLSDDYFVVDKYEVIKSLEELKKEKWKHTSLLFKKKLKYNKEIYSIIMDVSVEKASLALVRESDEKWFILKEYEPWKIMMNANFKNFKLINEDTLMLENKTIFLPPEVFDLKEVLTEKKL</sequence>
<keyword evidence="3" id="KW-1185">Reference proteome</keyword>
<dbReference type="AlphaFoldDB" id="A0A9Q3YV73"/>
<dbReference type="EMBL" id="JAJJML010000001">
    <property type="protein sequence ID" value="MCC9036547.1"/>
    <property type="molecule type" value="Genomic_DNA"/>
</dbReference>
<evidence type="ECO:0000313" key="2">
    <source>
        <dbReference type="EMBL" id="MCC9036547.1"/>
    </source>
</evidence>
<name>A0A9Q3YV73_9FLAO</name>
<protein>
    <submittedName>
        <fullName evidence="2">Uncharacterized protein</fullName>
    </submittedName>
</protein>